<sequence>MFDSQNRDVFLMALAPWSGTSFA</sequence>
<protein>
    <submittedName>
        <fullName evidence="1">Uncharacterized protein</fullName>
    </submittedName>
</protein>
<reference evidence="1 2" key="1">
    <citation type="submission" date="2019-08" db="EMBL/GenBank/DDBJ databases">
        <authorList>
            <person name="Herpell B J."/>
        </authorList>
    </citation>
    <scope>NUCLEOTIDE SEQUENCE [LARGE SCALE GENOMIC DNA]</scope>
    <source>
        <strain evidence="2">Msb3</strain>
    </source>
</reference>
<accession>A0A5Q4Z2X4</accession>
<keyword evidence="2" id="KW-1185">Reference proteome</keyword>
<dbReference type="Proteomes" id="UP000325811">
    <property type="component" value="Chromosome II"/>
</dbReference>
<gene>
    <name evidence="1" type="ORF">PDMSB3_0261</name>
</gene>
<proteinExistence type="predicted"/>
<evidence type="ECO:0000313" key="1">
    <source>
        <dbReference type="EMBL" id="VVD31564.1"/>
    </source>
</evidence>
<organism evidence="1 2">
    <name type="scientific">Paraburkholderia dioscoreae</name>
    <dbReference type="NCBI Taxonomy" id="2604047"/>
    <lineage>
        <taxon>Bacteria</taxon>
        <taxon>Pseudomonadati</taxon>
        <taxon>Pseudomonadota</taxon>
        <taxon>Betaproteobacteria</taxon>
        <taxon>Burkholderiales</taxon>
        <taxon>Burkholderiaceae</taxon>
        <taxon>Paraburkholderia</taxon>
    </lineage>
</organism>
<dbReference type="KEGG" id="pdio:PDMSB3_0261.1"/>
<dbReference type="EMBL" id="LR699554">
    <property type="protein sequence ID" value="VVD31564.1"/>
    <property type="molecule type" value="Genomic_DNA"/>
</dbReference>
<evidence type="ECO:0000313" key="2">
    <source>
        <dbReference type="Proteomes" id="UP000325811"/>
    </source>
</evidence>
<name>A0A5Q4Z2X4_9BURK</name>
<dbReference type="AlphaFoldDB" id="A0A5Q4Z2X4"/>